<dbReference type="CDD" id="cd04301">
    <property type="entry name" value="NAT_SF"/>
    <property type="match status" value="1"/>
</dbReference>
<dbReference type="InterPro" id="IPR000182">
    <property type="entry name" value="GNAT_dom"/>
</dbReference>
<dbReference type="Pfam" id="PF13673">
    <property type="entry name" value="Acetyltransf_10"/>
    <property type="match status" value="1"/>
</dbReference>
<evidence type="ECO:0000259" key="3">
    <source>
        <dbReference type="PROSITE" id="PS51186"/>
    </source>
</evidence>
<dbReference type="SUPFAM" id="SSF55729">
    <property type="entry name" value="Acyl-CoA N-acyltransferases (Nat)"/>
    <property type="match status" value="1"/>
</dbReference>
<dbReference type="STRING" id="985054.SAMN05444358_11415"/>
<organism evidence="4 5">
    <name type="scientific">Ruegeria halocynthiae</name>
    <dbReference type="NCBI Taxonomy" id="985054"/>
    <lineage>
        <taxon>Bacteria</taxon>
        <taxon>Pseudomonadati</taxon>
        <taxon>Pseudomonadota</taxon>
        <taxon>Alphaproteobacteria</taxon>
        <taxon>Rhodobacterales</taxon>
        <taxon>Roseobacteraceae</taxon>
        <taxon>Ruegeria</taxon>
    </lineage>
</organism>
<proteinExistence type="predicted"/>
<sequence>MNNKRGIAQVFSPSSQDVDLRRATVFDVFEISRVLICSIRELCQIDHQDDPEKLNLWIANKDPATIQDRIVSGAELWVATKGAEVVAVGGLRDEGEVTLLYVDPDQSGCGFGSALLAGMEEVLRGRGCAEAHLRATKTALAFYHALGWRRDGVPTELHGIPQFPMRKSLHPSG</sequence>
<dbReference type="GO" id="GO:0016747">
    <property type="term" value="F:acyltransferase activity, transferring groups other than amino-acyl groups"/>
    <property type="evidence" value="ECO:0007669"/>
    <property type="project" value="InterPro"/>
</dbReference>
<dbReference type="RefSeq" id="WP_074739269.1">
    <property type="nucleotide sequence ID" value="NZ_FNNP01000014.1"/>
</dbReference>
<dbReference type="OrthoDB" id="9789081at2"/>
<evidence type="ECO:0000256" key="1">
    <source>
        <dbReference type="ARBA" id="ARBA00022679"/>
    </source>
</evidence>
<keyword evidence="1 4" id="KW-0808">Transferase</keyword>
<dbReference type="InterPro" id="IPR016181">
    <property type="entry name" value="Acyl_CoA_acyltransferase"/>
</dbReference>
<gene>
    <name evidence="4" type="ORF">SAMN05444358_11415</name>
</gene>
<evidence type="ECO:0000313" key="4">
    <source>
        <dbReference type="EMBL" id="SDX88095.1"/>
    </source>
</evidence>
<accession>A0A1H3FB23</accession>
<dbReference type="PANTHER" id="PTHR43877">
    <property type="entry name" value="AMINOALKYLPHOSPHONATE N-ACETYLTRANSFERASE-RELATED-RELATED"/>
    <property type="match status" value="1"/>
</dbReference>
<dbReference type="Gene3D" id="3.40.630.30">
    <property type="match status" value="1"/>
</dbReference>
<dbReference type="Proteomes" id="UP000183400">
    <property type="component" value="Unassembled WGS sequence"/>
</dbReference>
<dbReference type="InterPro" id="IPR050832">
    <property type="entry name" value="Bact_Acetyltransf"/>
</dbReference>
<dbReference type="AlphaFoldDB" id="A0A1H3FB23"/>
<evidence type="ECO:0000256" key="2">
    <source>
        <dbReference type="ARBA" id="ARBA00023315"/>
    </source>
</evidence>
<keyword evidence="5" id="KW-1185">Reference proteome</keyword>
<reference evidence="5" key="1">
    <citation type="submission" date="2016-10" db="EMBL/GenBank/DDBJ databases">
        <authorList>
            <person name="Varghese N."/>
            <person name="Submissions S."/>
        </authorList>
    </citation>
    <scope>NUCLEOTIDE SEQUENCE [LARGE SCALE GENOMIC DNA]</scope>
    <source>
        <strain evidence="5">DSM 27839</strain>
    </source>
</reference>
<evidence type="ECO:0000313" key="5">
    <source>
        <dbReference type="Proteomes" id="UP000183400"/>
    </source>
</evidence>
<keyword evidence="2" id="KW-0012">Acyltransferase</keyword>
<dbReference type="EMBL" id="FNNP01000014">
    <property type="protein sequence ID" value="SDX88095.1"/>
    <property type="molecule type" value="Genomic_DNA"/>
</dbReference>
<protein>
    <submittedName>
        <fullName evidence="4">Putative acetyltransferase</fullName>
    </submittedName>
</protein>
<dbReference type="PROSITE" id="PS51186">
    <property type="entry name" value="GNAT"/>
    <property type="match status" value="1"/>
</dbReference>
<name>A0A1H3FB23_9RHOB</name>
<feature type="domain" description="N-acetyltransferase" evidence="3">
    <location>
        <begin position="29"/>
        <end position="170"/>
    </location>
</feature>